<reference evidence="5" key="1">
    <citation type="submission" date="2025-08" db="UniProtKB">
        <authorList>
            <consortium name="RefSeq"/>
        </authorList>
    </citation>
    <scope>IDENTIFICATION</scope>
</reference>
<gene>
    <name evidence="5" type="primary">LOC106813132</name>
</gene>
<keyword evidence="4" id="KW-1185">Reference proteome</keyword>
<dbReference type="InterPro" id="IPR011989">
    <property type="entry name" value="ARM-like"/>
</dbReference>
<feature type="region of interest" description="Disordered" evidence="3">
    <location>
        <begin position="167"/>
        <end position="202"/>
    </location>
</feature>
<dbReference type="InterPro" id="IPR033270">
    <property type="entry name" value="VPRBP/DCAF1"/>
</dbReference>
<accession>A0ABM1EKF9</accession>
<dbReference type="Proteomes" id="UP000695022">
    <property type="component" value="Unplaced"/>
</dbReference>
<proteinExistence type="predicted"/>
<dbReference type="PANTHER" id="PTHR13129">
    <property type="entry name" value="VPRBP PROTEIN-RELATED"/>
    <property type="match status" value="1"/>
</dbReference>
<evidence type="ECO:0000313" key="4">
    <source>
        <dbReference type="Proteomes" id="UP000695022"/>
    </source>
</evidence>
<evidence type="ECO:0000256" key="3">
    <source>
        <dbReference type="SAM" id="MobiDB-lite"/>
    </source>
</evidence>
<dbReference type="SUPFAM" id="SSF48371">
    <property type="entry name" value="ARM repeat"/>
    <property type="match status" value="1"/>
</dbReference>
<evidence type="ECO:0000313" key="5">
    <source>
        <dbReference type="RefSeq" id="XP_014672680.1"/>
    </source>
</evidence>
<dbReference type="InterPro" id="IPR016024">
    <property type="entry name" value="ARM-type_fold"/>
</dbReference>
<evidence type="ECO:0000256" key="1">
    <source>
        <dbReference type="ARBA" id="ARBA00004123"/>
    </source>
</evidence>
<name>A0ABM1EKF9_PRICU</name>
<organism evidence="4 5">
    <name type="scientific">Priapulus caudatus</name>
    <name type="common">Priapulid worm</name>
    <dbReference type="NCBI Taxonomy" id="37621"/>
    <lineage>
        <taxon>Eukaryota</taxon>
        <taxon>Metazoa</taxon>
        <taxon>Ecdysozoa</taxon>
        <taxon>Scalidophora</taxon>
        <taxon>Priapulida</taxon>
        <taxon>Priapulimorpha</taxon>
        <taxon>Priapulimorphida</taxon>
        <taxon>Priapulidae</taxon>
        <taxon>Priapulus</taxon>
    </lineage>
</organism>
<feature type="region of interest" description="Disordered" evidence="3">
    <location>
        <begin position="218"/>
        <end position="289"/>
    </location>
</feature>
<evidence type="ECO:0000256" key="2">
    <source>
        <dbReference type="ARBA" id="ARBA00023242"/>
    </source>
</evidence>
<protein>
    <submittedName>
        <fullName evidence="5">Protein VPRBP-like</fullName>
    </submittedName>
</protein>
<keyword evidence="2" id="KW-0539">Nucleus</keyword>
<comment type="subcellular location">
    <subcellularLocation>
        <location evidence="1">Nucleus</location>
    </subcellularLocation>
</comment>
<dbReference type="Gene3D" id="1.25.10.10">
    <property type="entry name" value="Leucine-rich Repeat Variant"/>
    <property type="match status" value="1"/>
</dbReference>
<feature type="compositionally biased region" description="Basic and acidic residues" evidence="3">
    <location>
        <begin position="223"/>
        <end position="246"/>
    </location>
</feature>
<dbReference type="RefSeq" id="XP_014672680.1">
    <property type="nucleotide sequence ID" value="XM_014817194.1"/>
</dbReference>
<sequence length="771" mass="84433">MPALDATSDLVTVLEAWEKDQSTAAAQQPVQTLNRLAEIVEKETEAYLKMDPDPFDDRHPIVNSRSLGLQLVKSYVVSARDNAALSTAACRLMLDILPGLEVSVIFQETEGLVNRLFQWAEFAAEPLRAYATGLLAAAMELQDVATNFRDQNAHLVPIMLRRLHGLKHSNEKNAAQTSRSPGKDGGGQRPFSHLNASATPQAASVTVPAADIKEVTAAATADGYHRRGDDSLNGDDPARDPAHDPAADAPTNHPADHATISPGGAGNALNHRAEHTMSPPGGADSLRNLGDLTSHEAEQLLSFVFEHRAIDLVLHYIDLSKNNDVRLAFEALKYLASLLCHKKFSLEFINAGGVQVMLQVYRPSFAATGVSLCLYYLAFCEDAMEKVCLLPEHTLKDLVSYGLWLLECSHESGRCHATMFFGAAFAFPIVLELFDIQDGLRKLINVMSTLQVLNTEERLLLTDDEMFASRQTIRHVANALRRYLEAHLVKKVEQVKRSSLRQQGVAMLASVPPYKVVQVSAEQVRSSPSVCWRTSESLVSIFGALSICAVMPKVQLQLCESLTIPGEEAPHRRAIAIGFSSFYLNTDWLDLELTVNHDSILISVAEGDPTLLVTDPDVQRAALGVIIVCVCGPQSRLGGSIGRFTGGAVKRRAAVRNGEDILSKMWKAVRATNGIMVLISLMMVKTPITDADSIRALAIKALAGLARSDIVKQIISKLPLFSSGQLQALMKEPVLHDKRPQHLRFCEHARQLIERVTGKPMMPSERRRPAC</sequence>
<dbReference type="GeneID" id="106813132"/>
<dbReference type="PANTHER" id="PTHR13129:SF4">
    <property type="entry name" value="DDB1- AND CUL4-ASSOCIATED FACTOR 1"/>
    <property type="match status" value="1"/>
</dbReference>